<keyword evidence="1 5" id="KW-0031">Aminopeptidase</keyword>
<dbReference type="InterPro" id="IPR001714">
    <property type="entry name" value="Pept_M24_MAP"/>
</dbReference>
<evidence type="ECO:0000259" key="6">
    <source>
        <dbReference type="Pfam" id="PF00557"/>
    </source>
</evidence>
<dbReference type="GO" id="GO:0046872">
    <property type="term" value="F:metal ion binding"/>
    <property type="evidence" value="ECO:0007669"/>
    <property type="project" value="UniProtKB-KW"/>
</dbReference>
<dbReference type="GO" id="GO:0004239">
    <property type="term" value="F:initiator methionyl aminopeptidase activity"/>
    <property type="evidence" value="ECO:0007669"/>
    <property type="project" value="UniProtKB-EC"/>
</dbReference>
<dbReference type="EC" id="3.4.11.18" evidence="5"/>
<dbReference type="PANTHER" id="PTHR43330:SF7">
    <property type="entry name" value="METHIONINE AMINOPEPTIDASE 1"/>
    <property type="match status" value="1"/>
</dbReference>
<dbReference type="PANTHER" id="PTHR43330">
    <property type="entry name" value="METHIONINE AMINOPEPTIDASE"/>
    <property type="match status" value="1"/>
</dbReference>
<dbReference type="SUPFAM" id="SSF55920">
    <property type="entry name" value="Creatinase/aminopeptidase"/>
    <property type="match status" value="1"/>
</dbReference>
<comment type="catalytic activity">
    <reaction evidence="5">
        <text>Release of N-terminal amino acids, preferentially methionine, from peptides and arylamides.</text>
        <dbReference type="EC" id="3.4.11.18"/>
    </reaction>
</comment>
<evidence type="ECO:0000313" key="8">
    <source>
        <dbReference type="Proteomes" id="UP000053660"/>
    </source>
</evidence>
<reference evidence="7 8" key="1">
    <citation type="submission" date="2014-03" db="EMBL/GenBank/DDBJ databases">
        <title>Draft genome of the hookworm Oesophagostomum dentatum.</title>
        <authorList>
            <person name="Mitreva M."/>
        </authorList>
    </citation>
    <scope>NUCLEOTIDE SEQUENCE [LARGE SCALE GENOMIC DNA]</scope>
    <source>
        <strain evidence="7 8">OD-Hann</strain>
    </source>
</reference>
<proteinExistence type="inferred from homology"/>
<dbReference type="OrthoDB" id="3209743at2759"/>
<dbReference type="Gene3D" id="3.90.230.10">
    <property type="entry name" value="Creatinase/methionine aminopeptidase superfamily"/>
    <property type="match status" value="1"/>
</dbReference>
<dbReference type="InterPro" id="IPR000994">
    <property type="entry name" value="Pept_M24"/>
</dbReference>
<evidence type="ECO:0000256" key="1">
    <source>
        <dbReference type="ARBA" id="ARBA00022438"/>
    </source>
</evidence>
<comment type="cofactor">
    <cofactor evidence="5">
        <name>Co(2+)</name>
        <dbReference type="ChEBI" id="CHEBI:48828"/>
    </cofactor>
    <cofactor evidence="5">
        <name>Zn(2+)</name>
        <dbReference type="ChEBI" id="CHEBI:29105"/>
    </cofactor>
    <cofactor evidence="5">
        <name>Mn(2+)</name>
        <dbReference type="ChEBI" id="CHEBI:29035"/>
    </cofactor>
    <cofactor evidence="5">
        <name>Fe(2+)</name>
        <dbReference type="ChEBI" id="CHEBI:29033"/>
    </cofactor>
    <text evidence="5">Binds 2 divalent metal cations per subunit. Has a high-affinity and a low affinity metal-binding site. The true nature of the physiological cofactor is under debate. The enzyme is active with cobalt, zinc, manganese or divalent iron ions.</text>
</comment>
<evidence type="ECO:0000256" key="4">
    <source>
        <dbReference type="ARBA" id="ARBA00022801"/>
    </source>
</evidence>
<evidence type="ECO:0000313" key="7">
    <source>
        <dbReference type="EMBL" id="KHJ82735.1"/>
    </source>
</evidence>
<comment type="function">
    <text evidence="5">Cotranslationally removes the N-terminal methionine from nascent proteins. The N-terminal methionine is often cleaved when the second residue in the primary sequence is small and uncharged (Met-Ala-, Cys, Gly, Pro, Ser, Thr, or Val).</text>
</comment>
<dbReference type="GO" id="GO:0070006">
    <property type="term" value="F:metalloaminopeptidase activity"/>
    <property type="evidence" value="ECO:0007669"/>
    <property type="project" value="InterPro"/>
</dbReference>
<keyword evidence="8" id="KW-1185">Reference proteome</keyword>
<dbReference type="EMBL" id="KN577452">
    <property type="protein sequence ID" value="KHJ82735.1"/>
    <property type="molecule type" value="Genomic_DNA"/>
</dbReference>
<organism evidence="7 8">
    <name type="scientific">Oesophagostomum dentatum</name>
    <name type="common">Nodular worm</name>
    <dbReference type="NCBI Taxonomy" id="61180"/>
    <lineage>
        <taxon>Eukaryota</taxon>
        <taxon>Metazoa</taxon>
        <taxon>Ecdysozoa</taxon>
        <taxon>Nematoda</taxon>
        <taxon>Chromadorea</taxon>
        <taxon>Rhabditida</taxon>
        <taxon>Rhabditina</taxon>
        <taxon>Rhabditomorpha</taxon>
        <taxon>Strongyloidea</taxon>
        <taxon>Strongylidae</taxon>
        <taxon>Oesophagostomum</taxon>
    </lineage>
</organism>
<protein>
    <recommendedName>
        <fullName evidence="5">Methionine aminopeptidase</fullName>
        <ecNumber evidence="5">3.4.11.18</ecNumber>
    </recommendedName>
</protein>
<evidence type="ECO:0000256" key="2">
    <source>
        <dbReference type="ARBA" id="ARBA00022670"/>
    </source>
</evidence>
<comment type="similarity">
    <text evidence="5">Belongs to the peptidase M24A family.</text>
</comment>
<dbReference type="PROSITE" id="PS00680">
    <property type="entry name" value="MAP_1"/>
    <property type="match status" value="1"/>
</dbReference>
<dbReference type="GO" id="GO:0006508">
    <property type="term" value="P:proteolysis"/>
    <property type="evidence" value="ECO:0007669"/>
    <property type="project" value="UniProtKB-KW"/>
</dbReference>
<accession>A0A0B1SHS2</accession>
<dbReference type="CDD" id="cd01086">
    <property type="entry name" value="MetAP1"/>
    <property type="match status" value="1"/>
</dbReference>
<gene>
    <name evidence="7" type="ORF">OESDEN_17570</name>
</gene>
<dbReference type="GO" id="GO:0005829">
    <property type="term" value="C:cytosol"/>
    <property type="evidence" value="ECO:0007669"/>
    <property type="project" value="TreeGrafter"/>
</dbReference>
<feature type="non-terminal residue" evidence="7">
    <location>
        <position position="1"/>
    </location>
</feature>
<dbReference type="InterPro" id="IPR002467">
    <property type="entry name" value="Pept_M24A_MAP1"/>
</dbReference>
<sequence>FTGPLRPAKLTPKRTVPQSIARPDYAFHPEGVSFEERQAKKNREVKVLDDDEKEAMRVACRLGREVLNEAAKACAPGVTTDEIDRVVHEACIERECYPSPLGYHNFPKSCCTSVNEVICHGIPDLRVLENGDLCNVDVTVYHRGFHGDLNETFLVGDKVDEESRKLVRVTYECLEQAIAIVRPGVKFREIGNVIQKHASANGFSVVKAYCGHGIHRLFHTAPNVPHYAMSYAELFAWNTLSWLGIFGMAIYT</sequence>
<dbReference type="Proteomes" id="UP000053660">
    <property type="component" value="Unassembled WGS sequence"/>
</dbReference>
<dbReference type="InterPro" id="IPR036005">
    <property type="entry name" value="Creatinase/aminopeptidase-like"/>
</dbReference>
<keyword evidence="3 5" id="KW-0479">Metal-binding</keyword>
<dbReference type="NCBIfam" id="TIGR00500">
    <property type="entry name" value="met_pdase_I"/>
    <property type="match status" value="1"/>
</dbReference>
<name>A0A0B1SHS2_OESDE</name>
<evidence type="ECO:0000256" key="3">
    <source>
        <dbReference type="ARBA" id="ARBA00022723"/>
    </source>
</evidence>
<keyword evidence="2 5" id="KW-0645">Protease</keyword>
<evidence type="ECO:0000256" key="5">
    <source>
        <dbReference type="RuleBase" id="RU003653"/>
    </source>
</evidence>
<keyword evidence="4" id="KW-0378">Hydrolase</keyword>
<dbReference type="Pfam" id="PF00557">
    <property type="entry name" value="Peptidase_M24"/>
    <property type="match status" value="1"/>
</dbReference>
<dbReference type="AlphaFoldDB" id="A0A0B1SHS2"/>
<feature type="domain" description="Peptidase M24" evidence="6">
    <location>
        <begin position="54"/>
        <end position="226"/>
    </location>
</feature>
<dbReference type="PRINTS" id="PR00599">
    <property type="entry name" value="MAPEPTIDASE"/>
</dbReference>